<dbReference type="EMBL" id="DF973386">
    <property type="protein sequence ID" value="GAU29002.1"/>
    <property type="molecule type" value="Genomic_DNA"/>
</dbReference>
<dbReference type="GO" id="GO:0004197">
    <property type="term" value="F:cysteine-type endopeptidase activity"/>
    <property type="evidence" value="ECO:0007669"/>
    <property type="project" value="TreeGrafter"/>
</dbReference>
<dbReference type="Pfam" id="PF01650">
    <property type="entry name" value="Peptidase_C13"/>
    <property type="match status" value="1"/>
</dbReference>
<dbReference type="CDD" id="cd21115">
    <property type="entry name" value="legumain_C"/>
    <property type="match status" value="1"/>
</dbReference>
<comment type="similarity">
    <text evidence="1">Belongs to the peptidase C13 family.</text>
</comment>
<evidence type="ECO:0000256" key="1">
    <source>
        <dbReference type="ARBA" id="ARBA00009941"/>
    </source>
</evidence>
<dbReference type="Proteomes" id="UP000242715">
    <property type="component" value="Unassembled WGS sequence"/>
</dbReference>
<dbReference type="OrthoDB" id="192611at2759"/>
<dbReference type="GO" id="GO:0051603">
    <property type="term" value="P:proteolysis involved in protein catabolic process"/>
    <property type="evidence" value="ECO:0007669"/>
    <property type="project" value="TreeGrafter"/>
</dbReference>
<accession>A0A2Z6MVT3</accession>
<protein>
    <recommendedName>
        <fullName evidence="2">Legumain prodomain domain-containing protein</fullName>
    </recommendedName>
</protein>
<dbReference type="InterPro" id="IPR048501">
    <property type="entry name" value="Legum_prodom"/>
</dbReference>
<organism evidence="3 4">
    <name type="scientific">Trifolium subterraneum</name>
    <name type="common">Subterranean clover</name>
    <dbReference type="NCBI Taxonomy" id="3900"/>
    <lineage>
        <taxon>Eukaryota</taxon>
        <taxon>Viridiplantae</taxon>
        <taxon>Streptophyta</taxon>
        <taxon>Embryophyta</taxon>
        <taxon>Tracheophyta</taxon>
        <taxon>Spermatophyta</taxon>
        <taxon>Magnoliopsida</taxon>
        <taxon>eudicotyledons</taxon>
        <taxon>Gunneridae</taxon>
        <taxon>Pentapetalae</taxon>
        <taxon>rosids</taxon>
        <taxon>fabids</taxon>
        <taxon>Fabales</taxon>
        <taxon>Fabaceae</taxon>
        <taxon>Papilionoideae</taxon>
        <taxon>50 kb inversion clade</taxon>
        <taxon>NPAAA clade</taxon>
        <taxon>Hologalegina</taxon>
        <taxon>IRL clade</taxon>
        <taxon>Trifolieae</taxon>
        <taxon>Trifolium</taxon>
    </lineage>
</organism>
<sequence length="262" mass="29904">MFEGLLPNNINIYATTAANPTEDSWGFYCDDTDPPAPPEYTTCLGDMFSISWMEDCDKNDMTKETLKQQYKTVRKRVLSPRNPDERSHVMQYGDLKISHDSLATYIGAHPNHDYDLYPTSVNHSFNSPIPTRHVSQRDARLVYLKSKLQRASNSEDKLKTQKELEAEIADRKKVDNNVHQISNILFGEEKGSTMIVHVRSSGQPLVDDWDCLKTFIKTYESHCGTLSRYGRKYSRAFANMCNAGISEKQMVTATSQICKEKN</sequence>
<dbReference type="PANTHER" id="PTHR12000:SF52">
    <property type="entry name" value="LEGUMAIN PROTEIN-RELATED"/>
    <property type="match status" value="1"/>
</dbReference>
<proteinExistence type="inferred from homology"/>
<evidence type="ECO:0000259" key="2">
    <source>
        <dbReference type="Pfam" id="PF20985"/>
    </source>
</evidence>
<dbReference type="GO" id="GO:0005773">
    <property type="term" value="C:vacuole"/>
    <property type="evidence" value="ECO:0007669"/>
    <property type="project" value="GOC"/>
</dbReference>
<dbReference type="FunFam" id="1.10.132.130:FF:000001">
    <property type="entry name" value="Vacuolar-processing enzyme beta-isozyme"/>
    <property type="match status" value="1"/>
</dbReference>
<dbReference type="Pfam" id="PF20985">
    <property type="entry name" value="Legum_prodom"/>
    <property type="match status" value="1"/>
</dbReference>
<evidence type="ECO:0000313" key="3">
    <source>
        <dbReference type="EMBL" id="GAU29002.1"/>
    </source>
</evidence>
<reference evidence="4" key="1">
    <citation type="journal article" date="2017" name="Front. Plant Sci.">
        <title>Climate Clever Clovers: New Paradigm to Reduce the Environmental Footprint of Ruminants by Breeding Low Methanogenic Forages Utilizing Haplotype Variation.</title>
        <authorList>
            <person name="Kaur P."/>
            <person name="Appels R."/>
            <person name="Bayer P.E."/>
            <person name="Keeble-Gagnere G."/>
            <person name="Wang J."/>
            <person name="Hirakawa H."/>
            <person name="Shirasawa K."/>
            <person name="Vercoe P."/>
            <person name="Stefanova K."/>
            <person name="Durmic Z."/>
            <person name="Nichols P."/>
            <person name="Revell C."/>
            <person name="Isobe S.N."/>
            <person name="Edwards D."/>
            <person name="Erskine W."/>
        </authorList>
    </citation>
    <scope>NUCLEOTIDE SEQUENCE [LARGE SCALE GENOMIC DNA]</scope>
    <source>
        <strain evidence="4">cv. Daliak</strain>
    </source>
</reference>
<dbReference type="InterPro" id="IPR001096">
    <property type="entry name" value="Peptidase_C13"/>
</dbReference>
<dbReference type="PANTHER" id="PTHR12000">
    <property type="entry name" value="HEMOGLOBINASE FAMILY MEMBER"/>
    <property type="match status" value="1"/>
</dbReference>
<dbReference type="GO" id="GO:0006624">
    <property type="term" value="P:vacuolar protein processing"/>
    <property type="evidence" value="ECO:0007669"/>
    <property type="project" value="TreeGrafter"/>
</dbReference>
<dbReference type="AlphaFoldDB" id="A0A2Z6MVT3"/>
<feature type="domain" description="Legumain prodomain" evidence="2">
    <location>
        <begin position="162"/>
        <end position="258"/>
    </location>
</feature>
<dbReference type="PIRSF" id="PIRSF019663">
    <property type="entry name" value="Legumain"/>
    <property type="match status" value="1"/>
</dbReference>
<dbReference type="Gene3D" id="1.10.132.130">
    <property type="match status" value="1"/>
</dbReference>
<gene>
    <name evidence="3" type="ORF">TSUD_165200</name>
</gene>
<dbReference type="Gene3D" id="3.40.50.1460">
    <property type="match status" value="1"/>
</dbReference>
<name>A0A2Z6MVT3_TRISU</name>
<dbReference type="InterPro" id="IPR046427">
    <property type="entry name" value="Legumain_prodom_sf"/>
</dbReference>
<keyword evidence="4" id="KW-1185">Reference proteome</keyword>
<evidence type="ECO:0000313" key="4">
    <source>
        <dbReference type="Proteomes" id="UP000242715"/>
    </source>
</evidence>